<dbReference type="InterPro" id="IPR036291">
    <property type="entry name" value="NAD(P)-bd_dom_sf"/>
</dbReference>
<sequence length="395" mass="43387">MISTRHCRTLTSRILRVSHRTYHELSFLQTGDPSEVLQHYSSENQTHQEEPDQKEGDFVRVHMLAAPWNPADMNVIQGKYPSPVKNPPAQPPSWQGPGWRVAGSEGWGRVMESSTNCNIDPGTLVTLGQSGMGTFRSSLWLPTQAVIPVDRGEELEDTLGSAMASSIFQLGGTALRMLQDFESLGGHSGVVVQNAGNSAVGWMVSQLAATQNVKVVSLVRRGSKTEDEYNEMVDALTQQSTNTTRVIAQDDLLNDKGALKALQAELGTQAPRLAINATGGDSATLLLKLLAPGGTMVTYGGLSMQPVTVATPMLIFKDVKVRGYWHSRWMLQSFPQQRKKMVDELAGLVLDKGVQCPPIEIFSLDRFQDAFQFETEQSAQAVRRKVVFDCQEEAQ</sequence>
<gene>
    <name evidence="8" type="ORF">SEMRO_61_G035130.1</name>
</gene>
<dbReference type="InterPro" id="IPR011032">
    <property type="entry name" value="GroES-like_sf"/>
</dbReference>
<dbReference type="PANTHER" id="PTHR43981">
    <property type="entry name" value="ENOYL-[ACYL-CARRIER-PROTEIN] REDUCTASE, MITOCHONDRIAL"/>
    <property type="match status" value="1"/>
</dbReference>
<comment type="subcellular location">
    <subcellularLocation>
        <location evidence="1">Mitochondrion</location>
    </subcellularLocation>
</comment>
<accession>A0A9N8DFA4</accession>
<dbReference type="Gene3D" id="3.40.50.720">
    <property type="entry name" value="NAD(P)-binding Rossmann-like Domain"/>
    <property type="match status" value="1"/>
</dbReference>
<evidence type="ECO:0000256" key="2">
    <source>
        <dbReference type="ARBA" id="ARBA00010371"/>
    </source>
</evidence>
<evidence type="ECO:0000256" key="3">
    <source>
        <dbReference type="ARBA" id="ARBA00022857"/>
    </source>
</evidence>
<dbReference type="CDD" id="cd08290">
    <property type="entry name" value="ETR"/>
    <property type="match status" value="1"/>
</dbReference>
<dbReference type="GO" id="GO:0006631">
    <property type="term" value="P:fatty acid metabolic process"/>
    <property type="evidence" value="ECO:0007669"/>
    <property type="project" value="TreeGrafter"/>
</dbReference>
<dbReference type="PANTHER" id="PTHR43981:SF2">
    <property type="entry name" value="ENOYL-[ACYL-CARRIER-PROTEIN] REDUCTASE, MITOCHONDRIAL"/>
    <property type="match status" value="1"/>
</dbReference>
<dbReference type="EMBL" id="CAICTM010000060">
    <property type="protein sequence ID" value="CAB9499460.1"/>
    <property type="molecule type" value="Genomic_DNA"/>
</dbReference>
<evidence type="ECO:0000256" key="4">
    <source>
        <dbReference type="ARBA" id="ARBA00022946"/>
    </source>
</evidence>
<evidence type="ECO:0000256" key="1">
    <source>
        <dbReference type="ARBA" id="ARBA00004173"/>
    </source>
</evidence>
<organism evidence="8 9">
    <name type="scientific">Seminavis robusta</name>
    <dbReference type="NCBI Taxonomy" id="568900"/>
    <lineage>
        <taxon>Eukaryota</taxon>
        <taxon>Sar</taxon>
        <taxon>Stramenopiles</taxon>
        <taxon>Ochrophyta</taxon>
        <taxon>Bacillariophyta</taxon>
        <taxon>Bacillariophyceae</taxon>
        <taxon>Bacillariophycidae</taxon>
        <taxon>Naviculales</taxon>
        <taxon>Naviculaceae</taxon>
        <taxon>Seminavis</taxon>
    </lineage>
</organism>
<keyword evidence="5" id="KW-0560">Oxidoreductase</keyword>
<reference evidence="8" key="1">
    <citation type="submission" date="2020-06" db="EMBL/GenBank/DDBJ databases">
        <authorList>
            <consortium name="Plant Systems Biology data submission"/>
        </authorList>
    </citation>
    <scope>NUCLEOTIDE SEQUENCE</scope>
    <source>
        <strain evidence="8">D6</strain>
    </source>
</reference>
<dbReference type="GO" id="GO:0016491">
    <property type="term" value="F:oxidoreductase activity"/>
    <property type="evidence" value="ECO:0007669"/>
    <property type="project" value="UniProtKB-KW"/>
</dbReference>
<protein>
    <submittedName>
        <fullName evidence="8">Enoyl-[acyl-carrier-protein] reductase, mitochondrial</fullName>
    </submittedName>
</protein>
<evidence type="ECO:0000256" key="5">
    <source>
        <dbReference type="ARBA" id="ARBA00023002"/>
    </source>
</evidence>
<dbReference type="SUPFAM" id="SSF51735">
    <property type="entry name" value="NAD(P)-binding Rossmann-fold domains"/>
    <property type="match status" value="1"/>
</dbReference>
<evidence type="ECO:0000313" key="9">
    <source>
        <dbReference type="Proteomes" id="UP001153069"/>
    </source>
</evidence>
<keyword evidence="4" id="KW-0809">Transit peptide</keyword>
<dbReference type="AlphaFoldDB" id="A0A9N8DFA4"/>
<dbReference type="Proteomes" id="UP001153069">
    <property type="component" value="Unassembled WGS sequence"/>
</dbReference>
<evidence type="ECO:0000259" key="7">
    <source>
        <dbReference type="Pfam" id="PF00107"/>
    </source>
</evidence>
<dbReference type="OrthoDB" id="7482721at2759"/>
<keyword evidence="3" id="KW-0521">NADP</keyword>
<dbReference type="GO" id="GO:0005739">
    <property type="term" value="C:mitochondrion"/>
    <property type="evidence" value="ECO:0007669"/>
    <property type="project" value="UniProtKB-SubCell"/>
</dbReference>
<comment type="similarity">
    <text evidence="2">Belongs to the zinc-containing alcohol dehydrogenase family. Quinone oxidoreductase subfamily.</text>
</comment>
<dbReference type="InterPro" id="IPR051034">
    <property type="entry name" value="Mito_Enoyl-ACP_Reductase"/>
</dbReference>
<evidence type="ECO:0000256" key="6">
    <source>
        <dbReference type="ARBA" id="ARBA00023128"/>
    </source>
</evidence>
<feature type="domain" description="Alcohol dehydrogenase-like C-terminal" evidence="7">
    <location>
        <begin position="199"/>
        <end position="331"/>
    </location>
</feature>
<dbReference type="Gene3D" id="3.90.180.10">
    <property type="entry name" value="Medium-chain alcohol dehydrogenases, catalytic domain"/>
    <property type="match status" value="1"/>
</dbReference>
<keyword evidence="9" id="KW-1185">Reference proteome</keyword>
<comment type="caution">
    <text evidence="8">The sequence shown here is derived from an EMBL/GenBank/DDBJ whole genome shotgun (WGS) entry which is preliminary data.</text>
</comment>
<keyword evidence="6" id="KW-0496">Mitochondrion</keyword>
<dbReference type="InterPro" id="IPR013149">
    <property type="entry name" value="ADH-like_C"/>
</dbReference>
<dbReference type="SUPFAM" id="SSF50129">
    <property type="entry name" value="GroES-like"/>
    <property type="match status" value="1"/>
</dbReference>
<dbReference type="Pfam" id="PF00107">
    <property type="entry name" value="ADH_zinc_N"/>
    <property type="match status" value="1"/>
</dbReference>
<name>A0A9N8DFA4_9STRA</name>
<proteinExistence type="inferred from homology"/>
<evidence type="ECO:0000313" key="8">
    <source>
        <dbReference type="EMBL" id="CAB9499460.1"/>
    </source>
</evidence>